<dbReference type="KEGG" id="pko:PKOR_16890"/>
<name>A0A0E3ZHH3_9BACT</name>
<dbReference type="EMBL" id="CP009621">
    <property type="protein sequence ID" value="AKD04460.1"/>
    <property type="molecule type" value="Genomic_DNA"/>
</dbReference>
<evidence type="ECO:0008006" key="3">
    <source>
        <dbReference type="Google" id="ProtNLM"/>
    </source>
</evidence>
<gene>
    <name evidence="1" type="ORF">PKOR_16890</name>
</gene>
<dbReference type="AlphaFoldDB" id="A0A0E3ZHH3"/>
<dbReference type="PATRIC" id="fig|400092.3.peg.3704"/>
<dbReference type="SUPFAM" id="SSF53448">
    <property type="entry name" value="Nucleotide-diphospho-sugar transferases"/>
    <property type="match status" value="1"/>
</dbReference>
<accession>A0A0E3ZHH3</accession>
<organism evidence="1 2">
    <name type="scientific">Pontibacter korlensis</name>
    <dbReference type="NCBI Taxonomy" id="400092"/>
    <lineage>
        <taxon>Bacteria</taxon>
        <taxon>Pseudomonadati</taxon>
        <taxon>Bacteroidota</taxon>
        <taxon>Cytophagia</taxon>
        <taxon>Cytophagales</taxon>
        <taxon>Hymenobacteraceae</taxon>
        <taxon>Pontibacter</taxon>
    </lineage>
</organism>
<evidence type="ECO:0000313" key="2">
    <source>
        <dbReference type="Proteomes" id="UP000033109"/>
    </source>
</evidence>
<dbReference type="HOGENOM" id="CLU_057826_0_0_10"/>
<dbReference type="InterPro" id="IPR029044">
    <property type="entry name" value="Nucleotide-diphossugar_trans"/>
</dbReference>
<sequence>MLNFCTLFDSKFLPYGLNLHTSLMKNCGSFHLYIFAFDDKCQELLSKVNLPHTTVIALSDFEDEELLAIKPTRTRGEYCWTCTPSTILYCIKKFGLDNCTYIDSDIYFYDDPGHLIREMGDKEILLTLHRYTPRYDETHISGKFCVQFMTFKNKPESLAALNWWRNACIDWCYNRVEDGKFGDQKYLDDWETRFNNVHVLQNPAGGVAPWNVQQYGVETKGEEAFVTLEEKKHRLNFYHFHGLRFLSDNKLSLCEYSLPARAVELLYVPYIELYLQNYAKLKQLDNNLDVWLPAANNLETFKKNTLNFLKGKYNIYRINKFVKAWPK</sequence>
<evidence type="ECO:0000313" key="1">
    <source>
        <dbReference type="EMBL" id="AKD04460.1"/>
    </source>
</evidence>
<protein>
    <recommendedName>
        <fullName evidence="3">Glycosyl transferase</fullName>
    </recommendedName>
</protein>
<dbReference type="Gene3D" id="3.90.550.10">
    <property type="entry name" value="Spore Coat Polysaccharide Biosynthesis Protein SpsA, Chain A"/>
    <property type="match status" value="1"/>
</dbReference>
<keyword evidence="2" id="KW-1185">Reference proteome</keyword>
<dbReference type="STRING" id="400092.PKOR_16890"/>
<reference evidence="1 2" key="1">
    <citation type="journal article" date="2015" name="Sci. Rep.">
        <title>Unraveling adaptation of Pontibacter korlensis to radiation and infertility in desert through complete genome and comparative transcriptomic analysis.</title>
        <authorList>
            <person name="Dai J."/>
            <person name="Dai W."/>
            <person name="Qiu C."/>
            <person name="Yang Z."/>
            <person name="Zhang Y."/>
            <person name="Zhou M."/>
            <person name="Zhang L."/>
            <person name="Fang C."/>
            <person name="Gao Q."/>
            <person name="Yang Q."/>
            <person name="Li X."/>
            <person name="Wang Z."/>
            <person name="Wang Z."/>
            <person name="Jia Z."/>
            <person name="Chen X."/>
        </authorList>
    </citation>
    <scope>NUCLEOTIDE SEQUENCE [LARGE SCALE GENOMIC DNA]</scope>
    <source>
        <strain evidence="1 2">X14-1T</strain>
    </source>
</reference>
<proteinExistence type="predicted"/>
<dbReference type="Proteomes" id="UP000033109">
    <property type="component" value="Chromosome"/>
</dbReference>